<dbReference type="InterPro" id="IPR008989">
    <property type="entry name" value="Myosin_S1_N"/>
</dbReference>
<dbReference type="Gene3D" id="2.30.30.360">
    <property type="entry name" value="Myosin S1 fragment, N-terminal"/>
    <property type="match status" value="1"/>
</dbReference>
<accession>A0A2U1L5H7</accession>
<dbReference type="GO" id="GO:0005524">
    <property type="term" value="F:ATP binding"/>
    <property type="evidence" value="ECO:0007669"/>
    <property type="project" value="UniProtKB-KW"/>
</dbReference>
<dbReference type="PROSITE" id="PS51844">
    <property type="entry name" value="SH3_LIKE"/>
    <property type="match status" value="1"/>
</dbReference>
<feature type="domain" description="Myosin N-terminal SH3-like" evidence="3">
    <location>
        <begin position="8"/>
        <end position="57"/>
    </location>
</feature>
<evidence type="ECO:0000256" key="1">
    <source>
        <dbReference type="ARBA" id="ARBA00022741"/>
    </source>
</evidence>
<dbReference type="STRING" id="35608.A0A2U1L5H7"/>
<evidence type="ECO:0000313" key="5">
    <source>
        <dbReference type="Proteomes" id="UP000245207"/>
    </source>
</evidence>
<keyword evidence="5" id="KW-1185">Reference proteome</keyword>
<evidence type="ECO:0000259" key="3">
    <source>
        <dbReference type="PROSITE" id="PS51844"/>
    </source>
</evidence>
<comment type="caution">
    <text evidence="4">The sequence shown here is derived from an EMBL/GenBank/DDBJ whole genome shotgun (WGS) entry which is preliminary data.</text>
</comment>
<keyword evidence="2" id="KW-0067">ATP-binding</keyword>
<dbReference type="Pfam" id="PF02736">
    <property type="entry name" value="Myosin_N"/>
    <property type="match status" value="1"/>
</dbReference>
<dbReference type="GO" id="GO:0016459">
    <property type="term" value="C:myosin complex"/>
    <property type="evidence" value="ECO:0007669"/>
    <property type="project" value="InterPro"/>
</dbReference>
<evidence type="ECO:0000256" key="2">
    <source>
        <dbReference type="ARBA" id="ARBA00022840"/>
    </source>
</evidence>
<dbReference type="SUPFAM" id="SSF50084">
    <property type="entry name" value="Myosin S1 fragment, N-terminal domain"/>
    <property type="match status" value="1"/>
</dbReference>
<dbReference type="AlphaFoldDB" id="A0A2U1L5H7"/>
<reference evidence="4 5" key="1">
    <citation type="journal article" date="2018" name="Mol. Plant">
        <title>The genome of Artemisia annua provides insight into the evolution of Asteraceae family and artemisinin biosynthesis.</title>
        <authorList>
            <person name="Shen Q."/>
            <person name="Zhang L."/>
            <person name="Liao Z."/>
            <person name="Wang S."/>
            <person name="Yan T."/>
            <person name="Shi P."/>
            <person name="Liu M."/>
            <person name="Fu X."/>
            <person name="Pan Q."/>
            <person name="Wang Y."/>
            <person name="Lv Z."/>
            <person name="Lu X."/>
            <person name="Zhang F."/>
            <person name="Jiang W."/>
            <person name="Ma Y."/>
            <person name="Chen M."/>
            <person name="Hao X."/>
            <person name="Li L."/>
            <person name="Tang Y."/>
            <person name="Lv G."/>
            <person name="Zhou Y."/>
            <person name="Sun X."/>
            <person name="Brodelius P.E."/>
            <person name="Rose J.K.C."/>
            <person name="Tang K."/>
        </authorList>
    </citation>
    <scope>NUCLEOTIDE SEQUENCE [LARGE SCALE GENOMIC DNA]</scope>
    <source>
        <strain evidence="5">cv. Huhao1</strain>
        <tissue evidence="4">Leaf</tissue>
    </source>
</reference>
<sequence length="104" mass="11284">MAAPVNIILGTQVWVEDPNVCWIEGVVTKITGQEVEVETTDGKKVTGKWGGGGVECERGRRGGRGEENVSVKVDMVIGLSLAFSESTEVQLLGSLMIYRIEFQN</sequence>
<keyword evidence="1" id="KW-0547">Nucleotide-binding</keyword>
<dbReference type="OrthoDB" id="6108017at2759"/>
<evidence type="ECO:0000313" key="4">
    <source>
        <dbReference type="EMBL" id="PWA44255.1"/>
    </source>
</evidence>
<gene>
    <name evidence="4" type="ORF">CTI12_AA528130</name>
</gene>
<dbReference type="InterPro" id="IPR004009">
    <property type="entry name" value="SH3_Myosin"/>
</dbReference>
<proteinExistence type="predicted"/>
<name>A0A2U1L5H7_ARTAN</name>
<protein>
    <submittedName>
        <fullName evidence="4">IQ motif, EF-hand binding site</fullName>
    </submittedName>
</protein>
<organism evidence="4 5">
    <name type="scientific">Artemisia annua</name>
    <name type="common">Sweet wormwood</name>
    <dbReference type="NCBI Taxonomy" id="35608"/>
    <lineage>
        <taxon>Eukaryota</taxon>
        <taxon>Viridiplantae</taxon>
        <taxon>Streptophyta</taxon>
        <taxon>Embryophyta</taxon>
        <taxon>Tracheophyta</taxon>
        <taxon>Spermatophyta</taxon>
        <taxon>Magnoliopsida</taxon>
        <taxon>eudicotyledons</taxon>
        <taxon>Gunneridae</taxon>
        <taxon>Pentapetalae</taxon>
        <taxon>asterids</taxon>
        <taxon>campanulids</taxon>
        <taxon>Asterales</taxon>
        <taxon>Asteraceae</taxon>
        <taxon>Asteroideae</taxon>
        <taxon>Anthemideae</taxon>
        <taxon>Artemisiinae</taxon>
        <taxon>Artemisia</taxon>
    </lineage>
</organism>
<dbReference type="EMBL" id="PKPP01011379">
    <property type="protein sequence ID" value="PWA44255.1"/>
    <property type="molecule type" value="Genomic_DNA"/>
</dbReference>
<dbReference type="Proteomes" id="UP000245207">
    <property type="component" value="Unassembled WGS sequence"/>
</dbReference>
<dbReference type="GO" id="GO:0003774">
    <property type="term" value="F:cytoskeletal motor activity"/>
    <property type="evidence" value="ECO:0007669"/>
    <property type="project" value="InterPro"/>
</dbReference>
<dbReference type="GO" id="GO:0051015">
    <property type="term" value="F:actin filament binding"/>
    <property type="evidence" value="ECO:0007669"/>
    <property type="project" value="InterPro"/>
</dbReference>